<evidence type="ECO:0000256" key="1">
    <source>
        <dbReference type="SAM" id="MobiDB-lite"/>
    </source>
</evidence>
<feature type="region of interest" description="Disordered" evidence="1">
    <location>
        <begin position="142"/>
        <end position="168"/>
    </location>
</feature>
<proteinExistence type="predicted"/>
<feature type="region of interest" description="Disordered" evidence="1">
    <location>
        <begin position="1"/>
        <end position="30"/>
    </location>
</feature>
<protein>
    <submittedName>
        <fullName evidence="2">Uncharacterized protein</fullName>
    </submittedName>
</protein>
<keyword evidence="3" id="KW-1185">Reference proteome</keyword>
<sequence length="168" mass="18952">MSQPEDKKRPLKARISDSEHHGGCQNTKRNHYYTSIHLPIEQKPYTRGLEGCGSISSAPPAPCGLVLLENGQKRFQPRITLLRACGKPPQEISQRDTLQRPYGNHQRLGSQQEFQILAEREARMRENQATIQAIEEQLNKKEHTLIPSGSQGVKKPDYLVGSHHLGTK</sequence>
<dbReference type="AlphaFoldDB" id="A0A9Q3C908"/>
<gene>
    <name evidence="2" type="ORF">O181_018393</name>
</gene>
<evidence type="ECO:0000313" key="2">
    <source>
        <dbReference type="EMBL" id="MBW0478678.1"/>
    </source>
</evidence>
<dbReference type="Proteomes" id="UP000765509">
    <property type="component" value="Unassembled WGS sequence"/>
</dbReference>
<organism evidence="2 3">
    <name type="scientific">Austropuccinia psidii MF-1</name>
    <dbReference type="NCBI Taxonomy" id="1389203"/>
    <lineage>
        <taxon>Eukaryota</taxon>
        <taxon>Fungi</taxon>
        <taxon>Dikarya</taxon>
        <taxon>Basidiomycota</taxon>
        <taxon>Pucciniomycotina</taxon>
        <taxon>Pucciniomycetes</taxon>
        <taxon>Pucciniales</taxon>
        <taxon>Sphaerophragmiaceae</taxon>
        <taxon>Austropuccinia</taxon>
    </lineage>
</organism>
<evidence type="ECO:0000313" key="3">
    <source>
        <dbReference type="Proteomes" id="UP000765509"/>
    </source>
</evidence>
<name>A0A9Q3C908_9BASI</name>
<dbReference type="EMBL" id="AVOT02005274">
    <property type="protein sequence ID" value="MBW0478678.1"/>
    <property type="molecule type" value="Genomic_DNA"/>
</dbReference>
<comment type="caution">
    <text evidence="2">The sequence shown here is derived from an EMBL/GenBank/DDBJ whole genome shotgun (WGS) entry which is preliminary data.</text>
</comment>
<feature type="compositionally biased region" description="Basic and acidic residues" evidence="1">
    <location>
        <begin position="1"/>
        <end position="22"/>
    </location>
</feature>
<accession>A0A9Q3C908</accession>
<reference evidence="2" key="1">
    <citation type="submission" date="2021-03" db="EMBL/GenBank/DDBJ databases">
        <title>Draft genome sequence of rust myrtle Austropuccinia psidii MF-1, a brazilian biotype.</title>
        <authorList>
            <person name="Quecine M.C."/>
            <person name="Pachon D.M.R."/>
            <person name="Bonatelli M.L."/>
            <person name="Correr F.H."/>
            <person name="Franceschini L.M."/>
            <person name="Leite T.F."/>
            <person name="Margarido G.R.A."/>
            <person name="Almeida C.A."/>
            <person name="Ferrarezi J.A."/>
            <person name="Labate C.A."/>
        </authorList>
    </citation>
    <scope>NUCLEOTIDE SEQUENCE</scope>
    <source>
        <strain evidence="2">MF-1</strain>
    </source>
</reference>